<reference evidence="11" key="1">
    <citation type="submission" date="2020-07" db="EMBL/GenBank/DDBJ databases">
        <title>Koleobacter methoxysyntrophicus gen. nov., sp. nov., a novel anaerobic bacterium isolated from deep subsurface oil field and proposal of Koleobacterales ord. nov. in the phylum Firmicutes.</title>
        <authorList>
            <person name="Sakamoto S."/>
            <person name="Tamaki H."/>
        </authorList>
    </citation>
    <scope>NUCLEOTIDE SEQUENCE</scope>
    <source>
        <strain evidence="11">NRmbB1</strain>
    </source>
</reference>
<comment type="cofactor">
    <cofactor evidence="1">
        <name>Zn(2+)</name>
        <dbReference type="ChEBI" id="CHEBI:29105"/>
    </cofactor>
</comment>
<keyword evidence="11" id="KW-0031">Aminopeptidase</keyword>
<dbReference type="AlphaFoldDB" id="A0A8A0RP10"/>
<feature type="active site" description="Proton acceptor" evidence="8">
    <location>
        <position position="138"/>
    </location>
</feature>
<name>A0A8A0RP10_9FIRM</name>
<dbReference type="GO" id="GO:0046872">
    <property type="term" value="F:metal ion binding"/>
    <property type="evidence" value="ECO:0007669"/>
    <property type="project" value="UniProtKB-UniRule"/>
</dbReference>
<dbReference type="GO" id="GO:0045148">
    <property type="term" value="F:tripeptide aminopeptidase activity"/>
    <property type="evidence" value="ECO:0007669"/>
    <property type="project" value="UniProtKB-EC"/>
</dbReference>
<dbReference type="EC" id="3.4.11.4" evidence="11"/>
<evidence type="ECO:0000256" key="6">
    <source>
        <dbReference type="ARBA" id="ARBA00023049"/>
    </source>
</evidence>
<comment type="similarity">
    <text evidence="7">Belongs to the peptidase M42 family.</text>
</comment>
<dbReference type="EMBL" id="CP059066">
    <property type="protein sequence ID" value="QSQ09157.1"/>
    <property type="molecule type" value="Genomic_DNA"/>
</dbReference>
<keyword evidence="5" id="KW-0862">Zinc</keyword>
<evidence type="ECO:0000256" key="2">
    <source>
        <dbReference type="ARBA" id="ARBA00022670"/>
    </source>
</evidence>
<dbReference type="InterPro" id="IPR002933">
    <property type="entry name" value="Peptidase_M20"/>
</dbReference>
<dbReference type="InterPro" id="IPR010162">
    <property type="entry name" value="PepT-like"/>
</dbReference>
<organism evidence="11 12">
    <name type="scientific">Koleobacter methoxysyntrophicus</name>
    <dbReference type="NCBI Taxonomy" id="2751313"/>
    <lineage>
        <taxon>Bacteria</taxon>
        <taxon>Bacillati</taxon>
        <taxon>Bacillota</taxon>
        <taxon>Clostridia</taxon>
        <taxon>Koleobacterales</taxon>
        <taxon>Koleobacteraceae</taxon>
        <taxon>Koleobacter</taxon>
    </lineage>
</organism>
<dbReference type="InterPro" id="IPR001261">
    <property type="entry name" value="ArgE/DapE_CS"/>
</dbReference>
<dbReference type="PANTHER" id="PTHR42994">
    <property type="entry name" value="PEPTIDASE T"/>
    <property type="match status" value="1"/>
</dbReference>
<dbReference type="Gene3D" id="3.30.70.360">
    <property type="match status" value="1"/>
</dbReference>
<evidence type="ECO:0000259" key="10">
    <source>
        <dbReference type="Pfam" id="PF07687"/>
    </source>
</evidence>
<evidence type="ECO:0000256" key="9">
    <source>
        <dbReference type="PIRSR" id="PIRSR001123-2"/>
    </source>
</evidence>
<accession>A0A8A0RP10</accession>
<dbReference type="Gene3D" id="3.40.630.10">
    <property type="entry name" value="Zn peptidases"/>
    <property type="match status" value="1"/>
</dbReference>
<gene>
    <name evidence="11" type="primary">pepT</name>
    <name evidence="11" type="ORF">H0A61_01516</name>
</gene>
<dbReference type="PROSITE" id="PS00758">
    <property type="entry name" value="ARGE_DAPE_CPG2_1"/>
    <property type="match status" value="1"/>
</dbReference>
<proteinExistence type="inferred from homology"/>
<feature type="binding site" evidence="9">
    <location>
        <position position="139"/>
    </location>
    <ligand>
        <name>Zn(2+)</name>
        <dbReference type="ChEBI" id="CHEBI:29105"/>
        <label>2</label>
    </ligand>
</feature>
<dbReference type="InterPro" id="IPR036264">
    <property type="entry name" value="Bact_exopeptidase_dim_dom"/>
</dbReference>
<sequence length="365" mass="39158">MDMHGIVDYFLELVKIDSPSKNERALADKLKRDLMELGFQVEEDDAGSKVNGNAGNIIARLRGNAQKPTILFGAHMDTVSKTPGIKPVINNGKIFSDGTTILSADDKAGICAVIQGIRSALKEGVEHGDIEVVFTICEEIGLKGSKNLDVKKLKAEMGFILDSSGEVGKIITSAPAQNKFYFKIKGKPAHAGVEPEKGISAVKVAGVALANMNFGRIDQETTANIGIIKGGSATNIITDLVEMEGEARSRNEEKLEKQTEHMIEAVKDAAEKYGAQVEYRVDSSYPAFKFDENSPIVRYAVRAVEKIGLKPQAAPSGGGSDANILNGKGIPCINMGSGFFNPHSPEECITIENLVNLSKLVKALL</sequence>
<keyword evidence="2" id="KW-0645">Protease</keyword>
<feature type="binding site" evidence="9">
    <location>
        <position position="162"/>
    </location>
    <ligand>
        <name>Zn(2+)</name>
        <dbReference type="ChEBI" id="CHEBI:29105"/>
        <label>1</label>
    </ligand>
</feature>
<dbReference type="GO" id="GO:0006508">
    <property type="term" value="P:proteolysis"/>
    <property type="evidence" value="ECO:0007669"/>
    <property type="project" value="UniProtKB-KW"/>
</dbReference>
<evidence type="ECO:0000313" key="11">
    <source>
        <dbReference type="EMBL" id="QSQ09157.1"/>
    </source>
</evidence>
<evidence type="ECO:0000256" key="7">
    <source>
        <dbReference type="PIRNR" id="PIRNR001123"/>
    </source>
</evidence>
<evidence type="ECO:0000256" key="5">
    <source>
        <dbReference type="ARBA" id="ARBA00022833"/>
    </source>
</evidence>
<dbReference type="PIRSF" id="PIRSF001123">
    <property type="entry name" value="PepA_GA"/>
    <property type="match status" value="1"/>
</dbReference>
<keyword evidence="12" id="KW-1185">Reference proteome</keyword>
<feature type="domain" description="Peptidase M20 dimerisation" evidence="10">
    <location>
        <begin position="181"/>
        <end position="273"/>
    </location>
</feature>
<protein>
    <submittedName>
        <fullName evidence="11">Peptidase T</fullName>
        <ecNumber evidence="11">3.4.11.4</ecNumber>
    </submittedName>
</protein>
<dbReference type="PANTHER" id="PTHR42994:SF2">
    <property type="entry name" value="PEPTIDASE"/>
    <property type="match status" value="1"/>
</dbReference>
<dbReference type="InterPro" id="IPR011650">
    <property type="entry name" value="Peptidase_M20_dimer"/>
</dbReference>
<keyword evidence="3 9" id="KW-0479">Metal-binding</keyword>
<dbReference type="GO" id="GO:0008237">
    <property type="term" value="F:metallopeptidase activity"/>
    <property type="evidence" value="ECO:0007669"/>
    <property type="project" value="UniProtKB-KW"/>
</dbReference>
<dbReference type="Proteomes" id="UP000662904">
    <property type="component" value="Chromosome"/>
</dbReference>
<evidence type="ECO:0000256" key="1">
    <source>
        <dbReference type="ARBA" id="ARBA00001947"/>
    </source>
</evidence>
<evidence type="ECO:0000313" key="12">
    <source>
        <dbReference type="Proteomes" id="UP000662904"/>
    </source>
</evidence>
<dbReference type="SUPFAM" id="SSF53187">
    <property type="entry name" value="Zn-dependent exopeptidases"/>
    <property type="match status" value="1"/>
</dbReference>
<dbReference type="Pfam" id="PF01546">
    <property type="entry name" value="Peptidase_M20"/>
    <property type="match status" value="1"/>
</dbReference>
<dbReference type="InterPro" id="IPR008007">
    <property type="entry name" value="Peptidase_M42"/>
</dbReference>
<keyword evidence="6" id="KW-0482">Metalloprotease</keyword>
<dbReference type="RefSeq" id="WP_206706517.1">
    <property type="nucleotide sequence ID" value="NZ_CP059066.1"/>
</dbReference>
<dbReference type="SUPFAM" id="SSF55031">
    <property type="entry name" value="Bacterial exopeptidase dimerisation domain"/>
    <property type="match status" value="1"/>
</dbReference>
<evidence type="ECO:0000256" key="8">
    <source>
        <dbReference type="PIRSR" id="PIRSR001123-1"/>
    </source>
</evidence>
<keyword evidence="4 11" id="KW-0378">Hydrolase</keyword>
<dbReference type="NCBIfam" id="TIGR01883">
    <property type="entry name" value="PepT-like"/>
    <property type="match status" value="1"/>
</dbReference>
<evidence type="ECO:0000256" key="4">
    <source>
        <dbReference type="ARBA" id="ARBA00022801"/>
    </source>
</evidence>
<dbReference type="Pfam" id="PF07687">
    <property type="entry name" value="M20_dimer"/>
    <property type="match status" value="1"/>
</dbReference>
<feature type="binding site" evidence="9">
    <location>
        <position position="105"/>
    </location>
    <ligand>
        <name>Zn(2+)</name>
        <dbReference type="ChEBI" id="CHEBI:29105"/>
        <label>1</label>
    </ligand>
</feature>
<feature type="binding site" evidence="9">
    <location>
        <position position="105"/>
    </location>
    <ligand>
        <name>Zn(2+)</name>
        <dbReference type="ChEBI" id="CHEBI:29105"/>
        <label>2</label>
    </ligand>
</feature>
<comment type="cofactor">
    <cofactor evidence="9">
        <name>a divalent metal cation</name>
        <dbReference type="ChEBI" id="CHEBI:60240"/>
    </cofactor>
    <text evidence="9">Binds 2 divalent metal cations per subunit.</text>
</comment>
<evidence type="ECO:0000256" key="3">
    <source>
        <dbReference type="ARBA" id="ARBA00022723"/>
    </source>
</evidence>
<dbReference type="KEGG" id="kme:H0A61_01516"/>